<evidence type="ECO:0000313" key="3">
    <source>
        <dbReference type="Proteomes" id="UP000626092"/>
    </source>
</evidence>
<feature type="compositionally biased region" description="Acidic residues" evidence="1">
    <location>
        <begin position="43"/>
        <end position="53"/>
    </location>
</feature>
<reference evidence="2" key="1">
    <citation type="submission" date="2019-11" db="EMBL/GenBank/DDBJ databases">
        <authorList>
            <person name="Liu Y."/>
            <person name="Hou J."/>
            <person name="Li T.-Q."/>
            <person name="Guan C.-H."/>
            <person name="Wu X."/>
            <person name="Wu H.-Z."/>
            <person name="Ling F."/>
            <person name="Zhang R."/>
            <person name="Shi X.-G."/>
            <person name="Ren J.-P."/>
            <person name="Chen E.-F."/>
            <person name="Sun J.-M."/>
        </authorList>
    </citation>
    <scope>NUCLEOTIDE SEQUENCE</scope>
    <source>
        <strain evidence="2">Adult_tree_wgs_1</strain>
        <tissue evidence="2">Leaves</tissue>
    </source>
</reference>
<organism evidence="2 3">
    <name type="scientific">Rhododendron simsii</name>
    <name type="common">Sims's rhododendron</name>
    <dbReference type="NCBI Taxonomy" id="118357"/>
    <lineage>
        <taxon>Eukaryota</taxon>
        <taxon>Viridiplantae</taxon>
        <taxon>Streptophyta</taxon>
        <taxon>Embryophyta</taxon>
        <taxon>Tracheophyta</taxon>
        <taxon>Spermatophyta</taxon>
        <taxon>Magnoliopsida</taxon>
        <taxon>eudicotyledons</taxon>
        <taxon>Gunneridae</taxon>
        <taxon>Pentapetalae</taxon>
        <taxon>asterids</taxon>
        <taxon>Ericales</taxon>
        <taxon>Ericaceae</taxon>
        <taxon>Ericoideae</taxon>
        <taxon>Rhodoreae</taxon>
        <taxon>Rhododendron</taxon>
    </lineage>
</organism>
<dbReference type="AlphaFoldDB" id="A0A834LH55"/>
<sequence length="281" mass="31907">MYVSLGFFGNTKGTDKRKNNAGHDNIDGDYLSSNGEGKVSSSEDGDSLDDDESSGSQANKVRGTGAGPGKKKGDYKNNMVVRRVFDIKCQSLYADWKCDLYKHYKDLKEKKVSDIKRSAFYPCNPNDWVFMIENEWETEDWKPLAEHFKETHIRHRYGKYVWINDKAKEAHVNPQTQEQAFIKVLGKRSGYLKGYEIRKTTKANARPSQPIPNPKVVALQQKVANHEKAMADQAKMFQNMMMMMVVMKSRVDPTCIPGLVSCSGNEEDGTFVGEEDDEAFF</sequence>
<name>A0A834LH55_RHOSS</name>
<evidence type="ECO:0000256" key="1">
    <source>
        <dbReference type="SAM" id="MobiDB-lite"/>
    </source>
</evidence>
<dbReference type="Proteomes" id="UP000626092">
    <property type="component" value="Unassembled WGS sequence"/>
</dbReference>
<comment type="caution">
    <text evidence="2">The sequence shown here is derived from an EMBL/GenBank/DDBJ whole genome shotgun (WGS) entry which is preliminary data.</text>
</comment>
<protein>
    <submittedName>
        <fullName evidence="2">Uncharacterized protein</fullName>
    </submittedName>
</protein>
<accession>A0A834LH55</accession>
<feature type="region of interest" description="Disordered" evidence="1">
    <location>
        <begin position="1"/>
        <end position="74"/>
    </location>
</feature>
<keyword evidence="3" id="KW-1185">Reference proteome</keyword>
<dbReference type="EMBL" id="WJXA01000008">
    <property type="protein sequence ID" value="KAF7136478.1"/>
    <property type="molecule type" value="Genomic_DNA"/>
</dbReference>
<dbReference type="OrthoDB" id="1607582at2759"/>
<evidence type="ECO:0000313" key="2">
    <source>
        <dbReference type="EMBL" id="KAF7136478.1"/>
    </source>
</evidence>
<proteinExistence type="predicted"/>
<gene>
    <name evidence="2" type="ORF">RHSIM_Rhsim08G0151500</name>
</gene>